<name>A0A2P8DPB5_9ACTN</name>
<dbReference type="InterPro" id="IPR046867">
    <property type="entry name" value="AldOxase/xan_DH_MoCoBD2"/>
</dbReference>
<dbReference type="InterPro" id="IPR016208">
    <property type="entry name" value="Ald_Oxase/xanthine_DH-like"/>
</dbReference>
<protein>
    <submittedName>
        <fullName evidence="4">Xanthine dehydrogenase molybdenum binding subunit apoprotein</fullName>
    </submittedName>
</protein>
<sequence>MTETTADLLNAKAMGADLERVDGLAKVTGQAPYAFEQHAFDERAHAPLYIHPVQSTIAKGRVTAVHGERAAALPGVAAVLSHENAPRLTPEDDSDVAMIQTSDDRELLVLQSDEVSYRGQIVAAVVADTPETAREAARLVGVDYAAEPHDAAFSPDSADLPEPTVDTELGDVAAAMAAAAVTVDAAYSTPIQHNNPMEPHATTVVRSGGALTVFEGTQAVHIVRRILAALFSLDAERVQVIGPYVGGGFGAKGSVHAPLVLACLAATVLEGRPVKIALTRRQMFELVGYRPPTVQRVRLGADAEGRISAVGNDVTTHTSRLKRFVENAGGSAAMMYAGENRSIGHRVAELDISPATFMRAPGHAPGMFALEVAMDELAEACGLDPIELRVRNEPGTDPVSGLPYSSRGLLDCLSEGASRFGWEGRDPRPGVREEDGWLVGTGVAASTFPAFTMPGSAARIRFAGEGRYEVSIGAADIGTGSWTALTQIAADALSVPVEDVALALGDSALPAATVAGGSAGTSSWGTAIVQAARAFVDSHGTEPAAGAELTTVLKRPPDTRGYSTHAFGAQFAEVRVRADTGEVRVPRVLGVFAAGRIINPRTARSQLIGGMTMGVSMALHEESVIDPRFGHVVNHDFASYHVAANADIGDVQAYWVEEHDPHVNPMGAKGIGEIGITGTAAAIVNAAHHATGVRVRALPMTLDHFLR</sequence>
<dbReference type="Pfam" id="PF20256">
    <property type="entry name" value="MoCoBD_2"/>
    <property type="match status" value="2"/>
</dbReference>
<dbReference type="PANTHER" id="PTHR11908:SF132">
    <property type="entry name" value="ALDEHYDE OXIDASE 1-RELATED"/>
    <property type="match status" value="1"/>
</dbReference>
<feature type="domain" description="Aldehyde oxidase/xanthine dehydrogenase a/b hammerhead" evidence="3">
    <location>
        <begin position="28"/>
        <end position="148"/>
    </location>
</feature>
<dbReference type="InterPro" id="IPR000674">
    <property type="entry name" value="Ald_Oxase/Xan_DH_a/b"/>
</dbReference>
<reference evidence="4 5" key="1">
    <citation type="submission" date="2018-03" db="EMBL/GenBank/DDBJ databases">
        <title>Genomic Encyclopedia of Archaeal and Bacterial Type Strains, Phase II (KMG-II): from individual species to whole genera.</title>
        <authorList>
            <person name="Goeker M."/>
        </authorList>
    </citation>
    <scope>NUCLEOTIDE SEQUENCE [LARGE SCALE GENOMIC DNA]</scope>
    <source>
        <strain evidence="4 5">DSM 45312</strain>
    </source>
</reference>
<evidence type="ECO:0000256" key="1">
    <source>
        <dbReference type="ARBA" id="ARBA00022505"/>
    </source>
</evidence>
<dbReference type="SUPFAM" id="SSF56003">
    <property type="entry name" value="Molybdenum cofactor-binding domain"/>
    <property type="match status" value="1"/>
</dbReference>
<evidence type="ECO:0000256" key="2">
    <source>
        <dbReference type="ARBA" id="ARBA00023002"/>
    </source>
</evidence>
<dbReference type="RefSeq" id="WP_106582358.1">
    <property type="nucleotide sequence ID" value="NZ_PYGA01000004.1"/>
</dbReference>
<dbReference type="AlphaFoldDB" id="A0A2P8DPB5"/>
<evidence type="ECO:0000313" key="4">
    <source>
        <dbReference type="EMBL" id="PSK99049.1"/>
    </source>
</evidence>
<dbReference type="GO" id="GO:0005506">
    <property type="term" value="F:iron ion binding"/>
    <property type="evidence" value="ECO:0007669"/>
    <property type="project" value="InterPro"/>
</dbReference>
<dbReference type="Pfam" id="PF02738">
    <property type="entry name" value="MoCoBD_1"/>
    <property type="match status" value="1"/>
</dbReference>
<dbReference type="SMART" id="SM01008">
    <property type="entry name" value="Ald_Xan_dh_C"/>
    <property type="match status" value="1"/>
</dbReference>
<dbReference type="Proteomes" id="UP000240542">
    <property type="component" value="Unassembled WGS sequence"/>
</dbReference>
<proteinExistence type="predicted"/>
<dbReference type="InterPro" id="IPR036856">
    <property type="entry name" value="Ald_Oxase/Xan_DH_a/b_sf"/>
</dbReference>
<dbReference type="Pfam" id="PF01315">
    <property type="entry name" value="Ald_Xan_dh_C"/>
    <property type="match status" value="1"/>
</dbReference>
<keyword evidence="1" id="KW-0500">Molybdenum</keyword>
<dbReference type="PANTHER" id="PTHR11908">
    <property type="entry name" value="XANTHINE DEHYDROGENASE"/>
    <property type="match status" value="1"/>
</dbReference>
<dbReference type="GO" id="GO:0016491">
    <property type="term" value="F:oxidoreductase activity"/>
    <property type="evidence" value="ECO:0007669"/>
    <property type="project" value="UniProtKB-KW"/>
</dbReference>
<gene>
    <name evidence="4" type="ORF">CLV63_104273</name>
</gene>
<dbReference type="Gene3D" id="3.90.1170.50">
    <property type="entry name" value="Aldehyde oxidase/xanthine dehydrogenase, a/b hammerhead"/>
    <property type="match status" value="1"/>
</dbReference>
<dbReference type="SUPFAM" id="SSF54665">
    <property type="entry name" value="CO dehydrogenase molybdoprotein N-domain-like"/>
    <property type="match status" value="1"/>
</dbReference>
<dbReference type="InterPro" id="IPR008274">
    <property type="entry name" value="AldOxase/xan_DH_MoCoBD1"/>
</dbReference>
<dbReference type="Gene3D" id="3.30.365.10">
    <property type="entry name" value="Aldehyde oxidase/xanthine dehydrogenase, molybdopterin binding domain"/>
    <property type="match status" value="4"/>
</dbReference>
<keyword evidence="5" id="KW-1185">Reference proteome</keyword>
<organism evidence="4 5">
    <name type="scientific">Murinocardiopsis flavida</name>
    <dbReference type="NCBI Taxonomy" id="645275"/>
    <lineage>
        <taxon>Bacteria</taxon>
        <taxon>Bacillati</taxon>
        <taxon>Actinomycetota</taxon>
        <taxon>Actinomycetes</taxon>
        <taxon>Streptosporangiales</taxon>
        <taxon>Nocardiopsidaceae</taxon>
        <taxon>Murinocardiopsis</taxon>
    </lineage>
</organism>
<dbReference type="EMBL" id="PYGA01000004">
    <property type="protein sequence ID" value="PSK99049.1"/>
    <property type="molecule type" value="Genomic_DNA"/>
</dbReference>
<dbReference type="InterPro" id="IPR037165">
    <property type="entry name" value="AldOxase/xan_DH_Mopterin-bd_sf"/>
</dbReference>
<evidence type="ECO:0000259" key="3">
    <source>
        <dbReference type="SMART" id="SM01008"/>
    </source>
</evidence>
<comment type="caution">
    <text evidence="4">The sequence shown here is derived from an EMBL/GenBank/DDBJ whole genome shotgun (WGS) entry which is preliminary data.</text>
</comment>
<dbReference type="OrthoDB" id="9758509at2"/>
<keyword evidence="2" id="KW-0560">Oxidoreductase</keyword>
<accession>A0A2P8DPB5</accession>
<evidence type="ECO:0000313" key="5">
    <source>
        <dbReference type="Proteomes" id="UP000240542"/>
    </source>
</evidence>